<sequence>MILLVRITMSVVAMDPSAPENCVVYPIRNNKHQNFQLYSSTGNITISFSSPSFENFQNQLCIEEDVNGTTTKLQIKEEFEENCTQVKTSENVFGWKQIEFSIEGESTNFSMPALLDGEAYTYVIFNCPEDTPIFQNHTWINFPNASLSDHNHMICVKKNDASNATFDIQVIPKKNSPNLTIHGSELLDTWQTIIAKIYRLERTSHSPQYILLMSVGKFRKVFNVYEKEFSDLGFTIKISRGLSWKIGYCPCSNDTINALLVLSLLYNAYSCMKQKTRKKERFSKQEGDISAPEDMPSLNMQQKPMSNTLLTSIKPWQKKVRASSIQIPSAVHFSATQDQVKILPLLPCSPPPPTPEDMKTSQEIGVLDYPTPLENGTSLESDDDHDYDYIDISMLKLQLQREEREKSKMESIQNVSRHDSTNSLYAELEKQISV</sequence>
<dbReference type="EMBL" id="JAXCGZ010018964">
    <property type="protein sequence ID" value="KAK7066982.1"/>
    <property type="molecule type" value="Genomic_DNA"/>
</dbReference>
<accession>A0AAN9A296</accession>
<comment type="caution">
    <text evidence="2">The sequence shown here is derived from an EMBL/GenBank/DDBJ whole genome shotgun (WGS) entry which is preliminary data.</text>
</comment>
<dbReference type="AlphaFoldDB" id="A0AAN9A296"/>
<evidence type="ECO:0000256" key="1">
    <source>
        <dbReference type="SAM" id="MobiDB-lite"/>
    </source>
</evidence>
<name>A0AAN9A296_HALRR</name>
<dbReference type="Proteomes" id="UP001381693">
    <property type="component" value="Unassembled WGS sequence"/>
</dbReference>
<keyword evidence="3" id="KW-1185">Reference proteome</keyword>
<organism evidence="2 3">
    <name type="scientific">Halocaridina rubra</name>
    <name type="common">Hawaiian red shrimp</name>
    <dbReference type="NCBI Taxonomy" id="373956"/>
    <lineage>
        <taxon>Eukaryota</taxon>
        <taxon>Metazoa</taxon>
        <taxon>Ecdysozoa</taxon>
        <taxon>Arthropoda</taxon>
        <taxon>Crustacea</taxon>
        <taxon>Multicrustacea</taxon>
        <taxon>Malacostraca</taxon>
        <taxon>Eumalacostraca</taxon>
        <taxon>Eucarida</taxon>
        <taxon>Decapoda</taxon>
        <taxon>Pleocyemata</taxon>
        <taxon>Caridea</taxon>
        <taxon>Atyoidea</taxon>
        <taxon>Atyidae</taxon>
        <taxon>Halocaridina</taxon>
    </lineage>
</organism>
<proteinExistence type="predicted"/>
<reference evidence="2 3" key="1">
    <citation type="submission" date="2023-11" db="EMBL/GenBank/DDBJ databases">
        <title>Halocaridina rubra genome assembly.</title>
        <authorList>
            <person name="Smith C."/>
        </authorList>
    </citation>
    <scope>NUCLEOTIDE SEQUENCE [LARGE SCALE GENOMIC DNA]</scope>
    <source>
        <strain evidence="2">EP-1</strain>
        <tissue evidence="2">Whole</tissue>
    </source>
</reference>
<feature type="region of interest" description="Disordered" evidence="1">
    <location>
        <begin position="280"/>
        <end position="299"/>
    </location>
</feature>
<protein>
    <submittedName>
        <fullName evidence="2">Uncharacterized protein</fullName>
    </submittedName>
</protein>
<gene>
    <name evidence="2" type="ORF">SK128_020764</name>
</gene>
<evidence type="ECO:0000313" key="3">
    <source>
        <dbReference type="Proteomes" id="UP001381693"/>
    </source>
</evidence>
<evidence type="ECO:0000313" key="2">
    <source>
        <dbReference type="EMBL" id="KAK7066982.1"/>
    </source>
</evidence>